<feature type="region of interest" description="Disordered" evidence="2">
    <location>
        <begin position="148"/>
        <end position="210"/>
    </location>
</feature>
<dbReference type="VEuPathDB" id="FungiDB:YALI0_F05126g"/>
<feature type="region of interest" description="Disordered" evidence="2">
    <location>
        <begin position="487"/>
        <end position="564"/>
    </location>
</feature>
<reference evidence="5 7" key="2">
    <citation type="submission" date="2018-07" db="EMBL/GenBank/DDBJ databases">
        <title>Draft Genome Assemblies for Five Robust Yarrowia lipolytica Strains Exhibiting High Lipid Production and Pentose Sugar Utilization and Sugar Alcohol Secretion from Undetoxified Lignocellulosic Biomass Hydrolysates.</title>
        <authorList>
            <consortium name="DOE Joint Genome Institute"/>
            <person name="Walker C."/>
            <person name="Ryu S."/>
            <person name="Na H."/>
            <person name="Zane M."/>
            <person name="LaButti K."/>
            <person name="Lipzen A."/>
            <person name="Haridas S."/>
            <person name="Barry K."/>
            <person name="Grigoriev I.V."/>
            <person name="Quarterman J."/>
            <person name="Slininger P."/>
            <person name="Dien B."/>
            <person name="Trinh C.T."/>
        </authorList>
    </citation>
    <scope>NUCLEOTIDE SEQUENCE [LARGE SCALE GENOMIC DNA]</scope>
    <source>
        <strain evidence="5 7">YB392</strain>
    </source>
</reference>
<dbReference type="AlphaFoldDB" id="A0A1D8NM31"/>
<feature type="region of interest" description="Disordered" evidence="2">
    <location>
        <begin position="38"/>
        <end position="65"/>
    </location>
</feature>
<feature type="compositionally biased region" description="Low complexity" evidence="2">
    <location>
        <begin position="78"/>
        <end position="127"/>
    </location>
</feature>
<feature type="compositionally biased region" description="Polar residues" evidence="2">
    <location>
        <begin position="493"/>
        <end position="519"/>
    </location>
</feature>
<dbReference type="Proteomes" id="UP000256601">
    <property type="component" value="Unassembled WGS sequence"/>
</dbReference>
<organism evidence="4 6">
    <name type="scientific">Yarrowia lipolytica</name>
    <name type="common">Candida lipolytica</name>
    <dbReference type="NCBI Taxonomy" id="4952"/>
    <lineage>
        <taxon>Eukaryota</taxon>
        <taxon>Fungi</taxon>
        <taxon>Dikarya</taxon>
        <taxon>Ascomycota</taxon>
        <taxon>Saccharomycotina</taxon>
        <taxon>Dipodascomycetes</taxon>
        <taxon>Dipodascales</taxon>
        <taxon>Dipodascales incertae sedis</taxon>
        <taxon>Yarrowia</taxon>
    </lineage>
</organism>
<dbReference type="Proteomes" id="UP000182444">
    <property type="component" value="Chromosome 1F"/>
</dbReference>
<sequence>MSELEHPDYANQMAEMNSFLNLHTNSPDHHQLGDASAALKRQTHSYPNSVSPSSPSVHSMSLVGTPKMNYDDMAFQKGQQTQNQQQGQTQGQGQQQQQQHHQHQQQGHPQHQNQHQSHHNGTGQHNNPHNGGRFEDYSFWNDFIDDDRNSPAATTTHNSHVSPTTTLPSQAKPQTHRSPANLTPPGQPPQKYSGNGGNNGSNGNNARYPFEMKVPGITPNEIFHSPLSEPMDPQNQNLANVYDDGSFTPLVSPAVSSFDPPMSGHSLNFAMPNAFLSLEPSDGHPGVMMQQQQQQYDDKKGGSASAPSSATRKRNSVAGRAAAPRGGKARSGRATPVGGTPVMGPQSGASSVAGRVAKMSPMTRPTGRASARAGSLSGPNSVGGSPLVNPLVSASGNKDSWSSDSISPESLPDIVMPPPQTRSSVSSSSSSGHMKPATPSTLMDLPKGQNEDIDMKDANSALEDAIRVTRNLTSSRSSVSLASTGATPLMSDANISPNTNISSVSSTPQIAAKKQQQQHSGKKGSISGSSNGGSSSGGNGPGSSKIAPQPPSRRSSSVSASPALMPKISPQIKPMMSEGSSLDYQTLLATKSNYQNIVEGKHNALGLQYPEHLSVNIASKRTSHKLAEQGRRNRINNALADLGKLLVPESASTSKANTVENAIDYIRKLKTELVEVTTKADRLQAFLQAKGLSDEFEATMGVLVKEEDKNWQGAES</sequence>
<accession>A0A1D8NM31</accession>
<feature type="region of interest" description="Disordered" evidence="2">
    <location>
        <begin position="280"/>
        <end position="452"/>
    </location>
</feature>
<evidence type="ECO:0000313" key="6">
    <source>
        <dbReference type="Proteomes" id="UP000182444"/>
    </source>
</evidence>
<dbReference type="SMART" id="SM00353">
    <property type="entry name" value="HLH"/>
    <property type="match status" value="1"/>
</dbReference>
<dbReference type="VEuPathDB" id="FungiDB:YALI1_F07747g"/>
<evidence type="ECO:0000313" key="5">
    <source>
        <dbReference type="EMBL" id="RDW27320.1"/>
    </source>
</evidence>
<dbReference type="OMA" id="APSNDEM"/>
<protein>
    <recommendedName>
        <fullName evidence="3">BHLH domain-containing protein</fullName>
    </recommendedName>
</protein>
<dbReference type="InterPro" id="IPR036638">
    <property type="entry name" value="HLH_DNA-bd_sf"/>
</dbReference>
<evidence type="ECO:0000256" key="2">
    <source>
        <dbReference type="SAM" id="MobiDB-lite"/>
    </source>
</evidence>
<dbReference type="Gene3D" id="4.10.280.10">
    <property type="entry name" value="Helix-loop-helix DNA-binding domain"/>
    <property type="match status" value="1"/>
</dbReference>
<gene>
    <name evidence="5" type="ORF">B0I71DRAFT_129382</name>
    <name evidence="4" type="ORF">YALI1_F07747g</name>
</gene>
<dbReference type="EMBL" id="CP017558">
    <property type="protein sequence ID" value="AOW06685.1"/>
    <property type="molecule type" value="Genomic_DNA"/>
</dbReference>
<feature type="compositionally biased region" description="Gly residues" evidence="2">
    <location>
        <begin position="530"/>
        <end position="541"/>
    </location>
</feature>
<evidence type="ECO:0000259" key="3">
    <source>
        <dbReference type="PROSITE" id="PS50888"/>
    </source>
</evidence>
<feature type="region of interest" description="Disordered" evidence="2">
    <location>
        <begin position="77"/>
        <end position="134"/>
    </location>
</feature>
<dbReference type="eggNOG" id="ENOG502S7T4">
    <property type="taxonomic scope" value="Eukaryota"/>
</dbReference>
<evidence type="ECO:0000256" key="1">
    <source>
        <dbReference type="ARBA" id="ARBA00023125"/>
    </source>
</evidence>
<dbReference type="GO" id="GO:0003700">
    <property type="term" value="F:DNA-binding transcription factor activity"/>
    <property type="evidence" value="ECO:0007669"/>
    <property type="project" value="InterPro"/>
</dbReference>
<name>A0A1D8NM31_YARLL</name>
<feature type="compositionally biased region" description="Low complexity" evidence="2">
    <location>
        <begin position="45"/>
        <end position="63"/>
    </location>
</feature>
<dbReference type="SUPFAM" id="SSF47459">
    <property type="entry name" value="HLH, helix-loop-helix DNA-binding domain"/>
    <property type="match status" value="1"/>
</dbReference>
<dbReference type="EMBL" id="KZ857330">
    <property type="protein sequence ID" value="RDW27320.1"/>
    <property type="molecule type" value="Genomic_DNA"/>
</dbReference>
<dbReference type="InterPro" id="IPR011598">
    <property type="entry name" value="bHLH_dom"/>
</dbReference>
<evidence type="ECO:0000313" key="4">
    <source>
        <dbReference type="EMBL" id="AOW06685.1"/>
    </source>
</evidence>
<dbReference type="PROSITE" id="PS50888">
    <property type="entry name" value="BHLH"/>
    <property type="match status" value="1"/>
</dbReference>
<keyword evidence="1" id="KW-0238">DNA-binding</keyword>
<feature type="compositionally biased region" description="Low complexity" evidence="2">
    <location>
        <begin position="393"/>
        <end position="410"/>
    </location>
</feature>
<dbReference type="GO" id="GO:0003677">
    <property type="term" value="F:DNA binding"/>
    <property type="evidence" value="ECO:0007669"/>
    <property type="project" value="UniProtKB-KW"/>
</dbReference>
<dbReference type="GeneID" id="2908631"/>
<feature type="domain" description="BHLH" evidence="3">
    <location>
        <begin position="619"/>
        <end position="669"/>
    </location>
</feature>
<feature type="compositionally biased region" description="Polar residues" evidence="2">
    <location>
        <begin position="151"/>
        <end position="181"/>
    </location>
</feature>
<dbReference type="InterPro" id="IPR045847">
    <property type="entry name" value="AIG1-like"/>
</dbReference>
<dbReference type="KEGG" id="yli:2908631"/>
<dbReference type="GO" id="GO:0046983">
    <property type="term" value="F:protein dimerization activity"/>
    <property type="evidence" value="ECO:0007669"/>
    <property type="project" value="InterPro"/>
</dbReference>
<dbReference type="PANTHER" id="PTHR45844:SF2">
    <property type="entry name" value="TRANSCRIPTION FACTOR BHLH30"/>
    <property type="match status" value="1"/>
</dbReference>
<evidence type="ECO:0000313" key="7">
    <source>
        <dbReference type="Proteomes" id="UP000256601"/>
    </source>
</evidence>
<feature type="compositionally biased region" description="Low complexity" evidence="2">
    <location>
        <begin position="542"/>
        <end position="563"/>
    </location>
</feature>
<dbReference type="PANTHER" id="PTHR45844">
    <property type="entry name" value="TRANSCRIPTION FACTOR BHLH30"/>
    <property type="match status" value="1"/>
</dbReference>
<reference evidence="4 6" key="1">
    <citation type="journal article" date="2016" name="PLoS ONE">
        <title>Sequence Assembly of Yarrowia lipolytica Strain W29/CLIB89 Shows Transposable Element Diversity.</title>
        <authorList>
            <person name="Magnan C."/>
            <person name="Yu J."/>
            <person name="Chang I."/>
            <person name="Jahn E."/>
            <person name="Kanomata Y."/>
            <person name="Wu J."/>
            <person name="Zeller M."/>
            <person name="Oakes M."/>
            <person name="Baldi P."/>
            <person name="Sandmeyer S."/>
        </authorList>
    </citation>
    <scope>NUCLEOTIDE SEQUENCE [LARGE SCALE GENOMIC DNA]</scope>
    <source>
        <strain evidence="4">CLIB89</strain>
        <strain evidence="6">CLIB89(W29)</strain>
    </source>
</reference>
<proteinExistence type="predicted"/>
<dbReference type="Pfam" id="PF00010">
    <property type="entry name" value="HLH"/>
    <property type="match status" value="1"/>
</dbReference>